<sequence length="128" mass="14181">MDEMIVDLNDFADGALAERFNYELKNLLQNIADPNTDPKKKRKLQIVLTLTSNEKREIAEVDIDVKTTPAPRLSLGSTLVMDRDEAGYATAAELKSGVKDQTYFDSEDGRIKDDRGGVIDFKAQGGSK</sequence>
<dbReference type="EMBL" id="BJWJ01000013">
    <property type="protein sequence ID" value="GEM04493.1"/>
    <property type="molecule type" value="Genomic_DNA"/>
</dbReference>
<keyword evidence="4" id="KW-1185">Reference proteome</keyword>
<dbReference type="RefSeq" id="WP_246806764.1">
    <property type="nucleotide sequence ID" value="NZ_BJWJ01000013.1"/>
</dbReference>
<reference evidence="1 4" key="2">
    <citation type="submission" date="2019-07" db="EMBL/GenBank/DDBJ databases">
        <title>Whole genome shotgun sequence of Halolactibacillus miurensis NBRC 100873.</title>
        <authorList>
            <person name="Hosoyama A."/>
            <person name="Uohara A."/>
            <person name="Ohji S."/>
            <person name="Ichikawa N."/>
        </authorList>
    </citation>
    <scope>NUCLEOTIDE SEQUENCE [LARGE SCALE GENOMIC DNA]</scope>
    <source>
        <strain evidence="1 4">NBRC 100873</strain>
    </source>
</reference>
<evidence type="ECO:0000313" key="2">
    <source>
        <dbReference type="EMBL" id="SFS70724.1"/>
    </source>
</evidence>
<dbReference type="EMBL" id="FPAI01000007">
    <property type="protein sequence ID" value="SFS70724.1"/>
    <property type="molecule type" value="Genomic_DNA"/>
</dbReference>
<reference evidence="2 3" key="1">
    <citation type="submission" date="2016-10" db="EMBL/GenBank/DDBJ databases">
        <authorList>
            <person name="de Groot N.N."/>
        </authorList>
    </citation>
    <scope>NUCLEOTIDE SEQUENCE [LARGE SCALE GENOMIC DNA]</scope>
    <source>
        <strain evidence="2 3">DSM 17074</strain>
    </source>
</reference>
<accession>A0A1I6S1C1</accession>
<dbReference type="AlphaFoldDB" id="A0A1I6S1C1"/>
<proteinExistence type="predicted"/>
<dbReference type="Proteomes" id="UP000199139">
    <property type="component" value="Unassembled WGS sequence"/>
</dbReference>
<evidence type="ECO:0000313" key="1">
    <source>
        <dbReference type="EMBL" id="GEM04493.1"/>
    </source>
</evidence>
<evidence type="ECO:0000313" key="4">
    <source>
        <dbReference type="Proteomes" id="UP000321773"/>
    </source>
</evidence>
<gene>
    <name evidence="1" type="ORF">HMI01_14810</name>
    <name evidence="2" type="ORF">SAMN05421668_10779</name>
</gene>
<dbReference type="Proteomes" id="UP000321773">
    <property type="component" value="Unassembled WGS sequence"/>
</dbReference>
<dbReference type="STRING" id="306541.SAMN05421668_10779"/>
<protein>
    <submittedName>
        <fullName evidence="1">Replication terminator protein</fullName>
    </submittedName>
</protein>
<organism evidence="2 3">
    <name type="scientific">Halolactibacillus miurensis</name>
    <dbReference type="NCBI Taxonomy" id="306541"/>
    <lineage>
        <taxon>Bacteria</taxon>
        <taxon>Bacillati</taxon>
        <taxon>Bacillota</taxon>
        <taxon>Bacilli</taxon>
        <taxon>Bacillales</taxon>
        <taxon>Bacillaceae</taxon>
        <taxon>Halolactibacillus</taxon>
    </lineage>
</organism>
<evidence type="ECO:0000313" key="3">
    <source>
        <dbReference type="Proteomes" id="UP000199139"/>
    </source>
</evidence>
<name>A0A1I6S1C1_9BACI</name>